<feature type="compositionally biased region" description="Polar residues" evidence="1">
    <location>
        <begin position="46"/>
        <end position="62"/>
    </location>
</feature>
<dbReference type="PANTHER" id="PTHR34049:SF1">
    <property type="entry name" value="F-BOX PROTEIN SKIP27"/>
    <property type="match status" value="1"/>
</dbReference>
<evidence type="ECO:0000313" key="4">
    <source>
        <dbReference type="Proteomes" id="UP001055439"/>
    </source>
</evidence>
<evidence type="ECO:0000313" key="3">
    <source>
        <dbReference type="EMBL" id="URE13170.1"/>
    </source>
</evidence>
<keyword evidence="4" id="KW-1185">Reference proteome</keyword>
<feature type="domain" description="F-box" evidence="2">
    <location>
        <begin position="172"/>
        <end position="220"/>
    </location>
</feature>
<dbReference type="AlphaFoldDB" id="A0A9E7GEU6"/>
<dbReference type="Pfam" id="PF00646">
    <property type="entry name" value="F-box"/>
    <property type="match status" value="1"/>
</dbReference>
<dbReference type="SUPFAM" id="SSF81383">
    <property type="entry name" value="F-box domain"/>
    <property type="match status" value="1"/>
</dbReference>
<evidence type="ECO:0000256" key="1">
    <source>
        <dbReference type="SAM" id="MobiDB-lite"/>
    </source>
</evidence>
<dbReference type="PANTHER" id="PTHR34049">
    <property type="entry name" value="F-BOX PROTEIN SKIP27"/>
    <property type="match status" value="1"/>
</dbReference>
<gene>
    <name evidence="3" type="ORF">MUK42_21907</name>
</gene>
<dbReference type="InterPro" id="IPR045286">
    <property type="entry name" value="FBS1-like"/>
</dbReference>
<dbReference type="CDD" id="cd09917">
    <property type="entry name" value="F-box_SF"/>
    <property type="match status" value="1"/>
</dbReference>
<dbReference type="OrthoDB" id="786450at2759"/>
<sequence>MTDSYRIKSKPNAKSASSRVEPAQLGSSASHRPRPPDLVDVPIGSTVPNGYSANRPDSATSKSVTQLPRLFQQFPWKAIRSNCRVHLFFVPSLCIREGDGGGQVFIERCQLHDFVEFVLDSAARNSLPLTHVVILGIAEWVAVKYGSRKANLSSPCGAPSERRVRRWRTQTLNRLEALPLDILVKILSKVDHSDLKQLLLVSKTVNGATLIARESHFVFSTPISKSLFKKQSNKIDSDLGIINEEAPHAPNQQRVARSRLNGVQLSSVAIALFT</sequence>
<feature type="region of interest" description="Disordered" evidence="1">
    <location>
        <begin position="1"/>
        <end position="62"/>
    </location>
</feature>
<evidence type="ECO:0000259" key="2">
    <source>
        <dbReference type="PROSITE" id="PS50181"/>
    </source>
</evidence>
<protein>
    <submittedName>
        <fullName evidence="3">F-box protein</fullName>
    </submittedName>
</protein>
<reference evidence="3" key="1">
    <citation type="submission" date="2022-05" db="EMBL/GenBank/DDBJ databases">
        <title>The Musa troglodytarum L. genome provides insights into the mechanism of non-climacteric behaviour and enrichment of carotenoids.</title>
        <authorList>
            <person name="Wang J."/>
        </authorList>
    </citation>
    <scope>NUCLEOTIDE SEQUENCE</scope>
    <source>
        <tissue evidence="3">Leaf</tissue>
    </source>
</reference>
<dbReference type="Proteomes" id="UP001055439">
    <property type="component" value="Chromosome 6"/>
</dbReference>
<dbReference type="PROSITE" id="PS50181">
    <property type="entry name" value="FBOX"/>
    <property type="match status" value="1"/>
</dbReference>
<name>A0A9E7GEU6_9LILI</name>
<accession>A0A9E7GEU6</accession>
<organism evidence="3 4">
    <name type="scientific">Musa troglodytarum</name>
    <name type="common">fe'i banana</name>
    <dbReference type="NCBI Taxonomy" id="320322"/>
    <lineage>
        <taxon>Eukaryota</taxon>
        <taxon>Viridiplantae</taxon>
        <taxon>Streptophyta</taxon>
        <taxon>Embryophyta</taxon>
        <taxon>Tracheophyta</taxon>
        <taxon>Spermatophyta</taxon>
        <taxon>Magnoliopsida</taxon>
        <taxon>Liliopsida</taxon>
        <taxon>Zingiberales</taxon>
        <taxon>Musaceae</taxon>
        <taxon>Musa</taxon>
    </lineage>
</organism>
<dbReference type="InterPro" id="IPR001810">
    <property type="entry name" value="F-box_dom"/>
</dbReference>
<dbReference type="EMBL" id="CP097508">
    <property type="protein sequence ID" value="URE13170.1"/>
    <property type="molecule type" value="Genomic_DNA"/>
</dbReference>
<dbReference type="InterPro" id="IPR036047">
    <property type="entry name" value="F-box-like_dom_sf"/>
</dbReference>
<proteinExistence type="predicted"/>